<keyword evidence="5" id="KW-1133">Transmembrane helix</keyword>
<sequence length="120" mass="12924">MAALSGINPNLYEAAVIDGANRWQSIRYITLPSLRGTIAILLILQVGHVLDTGIEQILLMVNSLTKEVGTTLDLYVFQKGIEGADYSFATAFGLFKSLIGLVLILGANRLAKKVGEEGVF</sequence>
<dbReference type="Gene3D" id="1.10.3720.10">
    <property type="entry name" value="MetI-like"/>
    <property type="match status" value="1"/>
</dbReference>
<keyword evidence="4" id="KW-0812">Transmembrane</keyword>
<evidence type="ECO:0000313" key="9">
    <source>
        <dbReference type="EMBL" id="MDG0794207.1"/>
    </source>
</evidence>
<dbReference type="PROSITE" id="PS50928">
    <property type="entry name" value="ABC_TM1"/>
    <property type="match status" value="1"/>
</dbReference>
<evidence type="ECO:0000256" key="5">
    <source>
        <dbReference type="ARBA" id="ARBA00022989"/>
    </source>
</evidence>
<comment type="caution">
    <text evidence="9">The sequence shown here is derived from an EMBL/GenBank/DDBJ whole genome shotgun (WGS) entry which is preliminary data.</text>
</comment>
<evidence type="ECO:0000259" key="8">
    <source>
        <dbReference type="PROSITE" id="PS50928"/>
    </source>
</evidence>
<keyword evidence="10" id="KW-1185">Reference proteome</keyword>
<evidence type="ECO:0000256" key="1">
    <source>
        <dbReference type="ARBA" id="ARBA00004651"/>
    </source>
</evidence>
<dbReference type="GO" id="GO:0005886">
    <property type="term" value="C:plasma membrane"/>
    <property type="evidence" value="ECO:0007669"/>
    <property type="project" value="UniProtKB-SubCell"/>
</dbReference>
<reference evidence="9 10" key="1">
    <citation type="submission" date="2022-10" db="EMBL/GenBank/DDBJ databases">
        <title>Comparative genomic analysis of Cohnella hashimotonis sp. nov., isolated from the International Space Station.</title>
        <authorList>
            <person name="Simpson A."/>
            <person name="Venkateswaran K."/>
        </authorList>
    </citation>
    <scope>NUCLEOTIDE SEQUENCE [LARGE SCALE GENOMIC DNA]</scope>
    <source>
        <strain evidence="9 10">DSM 18997</strain>
    </source>
</reference>
<evidence type="ECO:0000256" key="7">
    <source>
        <dbReference type="RuleBase" id="RU363032"/>
    </source>
</evidence>
<accession>A0A9X4KQ82</accession>
<evidence type="ECO:0000256" key="3">
    <source>
        <dbReference type="ARBA" id="ARBA00022475"/>
    </source>
</evidence>
<dbReference type="SUPFAM" id="SSF161098">
    <property type="entry name" value="MetI-like"/>
    <property type="match status" value="1"/>
</dbReference>
<evidence type="ECO:0000313" key="10">
    <source>
        <dbReference type="Proteomes" id="UP001153387"/>
    </source>
</evidence>
<feature type="domain" description="ABC transmembrane type-1" evidence="8">
    <location>
        <begin position="1"/>
        <end position="107"/>
    </location>
</feature>
<keyword evidence="2 7" id="KW-0813">Transport</keyword>
<dbReference type="InterPro" id="IPR000515">
    <property type="entry name" value="MetI-like"/>
</dbReference>
<keyword evidence="6" id="KW-0472">Membrane</keyword>
<dbReference type="EMBL" id="JAPDHZ010000006">
    <property type="protein sequence ID" value="MDG0794207.1"/>
    <property type="molecule type" value="Genomic_DNA"/>
</dbReference>
<gene>
    <name evidence="9" type="ORF">OMP38_27755</name>
</gene>
<dbReference type="InterPro" id="IPR035906">
    <property type="entry name" value="MetI-like_sf"/>
</dbReference>
<dbReference type="Pfam" id="PF00528">
    <property type="entry name" value="BPD_transp_1"/>
    <property type="match status" value="1"/>
</dbReference>
<evidence type="ECO:0000256" key="6">
    <source>
        <dbReference type="ARBA" id="ARBA00023136"/>
    </source>
</evidence>
<dbReference type="GO" id="GO:0055085">
    <property type="term" value="P:transmembrane transport"/>
    <property type="evidence" value="ECO:0007669"/>
    <property type="project" value="InterPro"/>
</dbReference>
<dbReference type="InterPro" id="IPR050809">
    <property type="entry name" value="UgpAE/MalFG_permease"/>
</dbReference>
<dbReference type="RefSeq" id="WP_277567967.1">
    <property type="nucleotide sequence ID" value="NZ_JAPDHZ010000006.1"/>
</dbReference>
<dbReference type="CDD" id="cd06261">
    <property type="entry name" value="TM_PBP2"/>
    <property type="match status" value="1"/>
</dbReference>
<dbReference type="Proteomes" id="UP001153387">
    <property type="component" value="Unassembled WGS sequence"/>
</dbReference>
<evidence type="ECO:0000256" key="4">
    <source>
        <dbReference type="ARBA" id="ARBA00022692"/>
    </source>
</evidence>
<dbReference type="AlphaFoldDB" id="A0A9X4KQ82"/>
<dbReference type="PANTHER" id="PTHR43227">
    <property type="entry name" value="BLL4140 PROTEIN"/>
    <property type="match status" value="1"/>
</dbReference>
<comment type="subcellular location">
    <subcellularLocation>
        <location evidence="1 7">Cell membrane</location>
        <topology evidence="1 7">Multi-pass membrane protein</topology>
    </subcellularLocation>
</comment>
<keyword evidence="3" id="KW-1003">Cell membrane</keyword>
<name>A0A9X4KQ82_9BACL</name>
<dbReference type="PANTHER" id="PTHR43227:SF11">
    <property type="entry name" value="BLL4140 PROTEIN"/>
    <property type="match status" value="1"/>
</dbReference>
<evidence type="ECO:0000256" key="2">
    <source>
        <dbReference type="ARBA" id="ARBA00022448"/>
    </source>
</evidence>
<protein>
    <submittedName>
        <fullName evidence="9">ABC transporter permease subunit</fullName>
    </submittedName>
</protein>
<proteinExistence type="inferred from homology"/>
<organism evidence="9 10">
    <name type="scientific">Cohnella ginsengisoli</name>
    <dbReference type="NCBI Taxonomy" id="425004"/>
    <lineage>
        <taxon>Bacteria</taxon>
        <taxon>Bacillati</taxon>
        <taxon>Bacillota</taxon>
        <taxon>Bacilli</taxon>
        <taxon>Bacillales</taxon>
        <taxon>Paenibacillaceae</taxon>
        <taxon>Cohnella</taxon>
    </lineage>
</organism>
<comment type="similarity">
    <text evidence="7">Belongs to the binding-protein-dependent transport system permease family.</text>
</comment>